<dbReference type="InterPro" id="IPR008011">
    <property type="entry name" value="Complex1_LYR_dom"/>
</dbReference>
<organism evidence="2 3">
    <name type="scientific">Dactylonectria estremocensis</name>
    <dbReference type="NCBI Taxonomy" id="1079267"/>
    <lineage>
        <taxon>Eukaryota</taxon>
        <taxon>Fungi</taxon>
        <taxon>Dikarya</taxon>
        <taxon>Ascomycota</taxon>
        <taxon>Pezizomycotina</taxon>
        <taxon>Sordariomycetes</taxon>
        <taxon>Hypocreomycetidae</taxon>
        <taxon>Hypocreales</taxon>
        <taxon>Nectriaceae</taxon>
        <taxon>Dactylonectria</taxon>
    </lineage>
</organism>
<dbReference type="InterPro" id="IPR045293">
    <property type="entry name" value="Complex1_LYR_LYRM2"/>
</dbReference>
<dbReference type="Proteomes" id="UP000717696">
    <property type="component" value="Unassembled WGS sequence"/>
</dbReference>
<proteinExistence type="predicted"/>
<evidence type="ECO:0000313" key="3">
    <source>
        <dbReference type="Proteomes" id="UP000717696"/>
    </source>
</evidence>
<dbReference type="AlphaFoldDB" id="A0A9P9F7P2"/>
<evidence type="ECO:0000313" key="2">
    <source>
        <dbReference type="EMBL" id="KAH7155487.1"/>
    </source>
</evidence>
<sequence length="179" mass="20023">MPQAKAITDLRFNESVLCPMRKLEALGGMVSSVRLLSLSRGYATRRAGSRLNAAMSLDQFLQRSKVLSLYRTILRGTKRIADPVTKAESRRFARDEFERHRSVSDSQRLTSDISCQRVKLNGRGWRDMSMECSIIVVHDGLPIAGSLPQPPILWVQPLLRSRICLALSACTPRDLSVVA</sequence>
<evidence type="ECO:0000259" key="1">
    <source>
        <dbReference type="Pfam" id="PF05347"/>
    </source>
</evidence>
<name>A0A9P9F7P2_9HYPO</name>
<gene>
    <name evidence="2" type="ORF">B0J13DRAFT_227121</name>
</gene>
<dbReference type="CDD" id="cd20262">
    <property type="entry name" value="Complex1_LYR_LYRM2"/>
    <property type="match status" value="1"/>
</dbReference>
<feature type="domain" description="Complex 1 LYR protein" evidence="1">
    <location>
        <begin position="65"/>
        <end position="109"/>
    </location>
</feature>
<dbReference type="OrthoDB" id="74240at2759"/>
<protein>
    <recommendedName>
        <fullName evidence="1">Complex 1 LYR protein domain-containing protein</fullName>
    </recommendedName>
</protein>
<dbReference type="EMBL" id="JAGMUU010000004">
    <property type="protein sequence ID" value="KAH7155487.1"/>
    <property type="molecule type" value="Genomic_DNA"/>
</dbReference>
<comment type="caution">
    <text evidence="2">The sequence shown here is derived from an EMBL/GenBank/DDBJ whole genome shotgun (WGS) entry which is preliminary data.</text>
</comment>
<keyword evidence="3" id="KW-1185">Reference proteome</keyword>
<dbReference type="Pfam" id="PF05347">
    <property type="entry name" value="Complex1_LYR"/>
    <property type="match status" value="1"/>
</dbReference>
<accession>A0A9P9F7P2</accession>
<reference evidence="2" key="1">
    <citation type="journal article" date="2021" name="Nat. Commun.">
        <title>Genetic determinants of endophytism in the Arabidopsis root mycobiome.</title>
        <authorList>
            <person name="Mesny F."/>
            <person name="Miyauchi S."/>
            <person name="Thiergart T."/>
            <person name="Pickel B."/>
            <person name="Atanasova L."/>
            <person name="Karlsson M."/>
            <person name="Huettel B."/>
            <person name="Barry K.W."/>
            <person name="Haridas S."/>
            <person name="Chen C."/>
            <person name="Bauer D."/>
            <person name="Andreopoulos W."/>
            <person name="Pangilinan J."/>
            <person name="LaButti K."/>
            <person name="Riley R."/>
            <person name="Lipzen A."/>
            <person name="Clum A."/>
            <person name="Drula E."/>
            <person name="Henrissat B."/>
            <person name="Kohler A."/>
            <person name="Grigoriev I.V."/>
            <person name="Martin F.M."/>
            <person name="Hacquard S."/>
        </authorList>
    </citation>
    <scope>NUCLEOTIDE SEQUENCE</scope>
    <source>
        <strain evidence="2">MPI-CAGE-AT-0021</strain>
    </source>
</reference>